<keyword evidence="4" id="KW-0804">Transcription</keyword>
<keyword evidence="6" id="KW-1185">Reference proteome</keyword>
<dbReference type="PIRSF" id="PIRSF019455">
    <property type="entry name" value="CopR_AtkY"/>
    <property type="match status" value="1"/>
</dbReference>
<dbReference type="InterPro" id="IPR036390">
    <property type="entry name" value="WH_DNA-bd_sf"/>
</dbReference>
<dbReference type="InterPro" id="IPR036388">
    <property type="entry name" value="WH-like_DNA-bd_sf"/>
</dbReference>
<comment type="caution">
    <text evidence="5">The sequence shown here is derived from an EMBL/GenBank/DDBJ whole genome shotgun (WGS) entry which is preliminary data.</text>
</comment>
<evidence type="ECO:0000256" key="2">
    <source>
        <dbReference type="ARBA" id="ARBA00023015"/>
    </source>
</evidence>
<dbReference type="Proteomes" id="UP000051008">
    <property type="component" value="Unassembled WGS sequence"/>
</dbReference>
<dbReference type="Pfam" id="PF03965">
    <property type="entry name" value="Penicillinase_R"/>
    <property type="match status" value="1"/>
</dbReference>
<evidence type="ECO:0000313" key="5">
    <source>
        <dbReference type="EMBL" id="KRM65300.1"/>
    </source>
</evidence>
<dbReference type="SUPFAM" id="SSF46785">
    <property type="entry name" value="Winged helix' DNA-binding domain"/>
    <property type="match status" value="1"/>
</dbReference>
<dbReference type="GO" id="GO:0045892">
    <property type="term" value="P:negative regulation of DNA-templated transcription"/>
    <property type="evidence" value="ECO:0007669"/>
    <property type="project" value="InterPro"/>
</dbReference>
<gene>
    <name evidence="5" type="ORF">FC14_GL001441</name>
</gene>
<proteinExistence type="inferred from homology"/>
<comment type="similarity">
    <text evidence="1">Belongs to the BlaI transcriptional regulatory family.</text>
</comment>
<organism evidence="5 6">
    <name type="scientific">Ligilactobacillus agilis DSM 20509</name>
    <dbReference type="NCBI Taxonomy" id="1423718"/>
    <lineage>
        <taxon>Bacteria</taxon>
        <taxon>Bacillati</taxon>
        <taxon>Bacillota</taxon>
        <taxon>Bacilli</taxon>
        <taxon>Lactobacillales</taxon>
        <taxon>Lactobacillaceae</taxon>
        <taxon>Ligilactobacillus</taxon>
    </lineage>
</organism>
<dbReference type="OrthoDB" id="1849040at2"/>
<dbReference type="NCBIfam" id="TIGR02698">
    <property type="entry name" value="CopY_TcrY"/>
    <property type="match status" value="1"/>
</dbReference>
<dbReference type="GO" id="GO:0003677">
    <property type="term" value="F:DNA binding"/>
    <property type="evidence" value="ECO:0007669"/>
    <property type="project" value="UniProtKB-KW"/>
</dbReference>
<dbReference type="GeneID" id="75137969"/>
<evidence type="ECO:0000256" key="1">
    <source>
        <dbReference type="ARBA" id="ARBA00011046"/>
    </source>
</evidence>
<dbReference type="RefSeq" id="WP_056976312.1">
    <property type="nucleotide sequence ID" value="NZ_AYYP01000017.1"/>
</dbReference>
<accession>A0A0R2AI09</accession>
<evidence type="ECO:0000313" key="6">
    <source>
        <dbReference type="Proteomes" id="UP000051008"/>
    </source>
</evidence>
<keyword evidence="3" id="KW-0238">DNA-binding</keyword>
<dbReference type="PATRIC" id="fig|1423718.3.peg.1504"/>
<reference evidence="5 6" key="1">
    <citation type="journal article" date="2015" name="Genome Announc.">
        <title>Expanding the biotechnology potential of lactobacilli through comparative genomics of 213 strains and associated genera.</title>
        <authorList>
            <person name="Sun Z."/>
            <person name="Harris H.M."/>
            <person name="McCann A."/>
            <person name="Guo C."/>
            <person name="Argimon S."/>
            <person name="Zhang W."/>
            <person name="Yang X."/>
            <person name="Jeffery I.B."/>
            <person name="Cooney J.C."/>
            <person name="Kagawa T.F."/>
            <person name="Liu W."/>
            <person name="Song Y."/>
            <person name="Salvetti E."/>
            <person name="Wrobel A."/>
            <person name="Rasinkangas P."/>
            <person name="Parkhill J."/>
            <person name="Rea M.C."/>
            <person name="O'Sullivan O."/>
            <person name="Ritari J."/>
            <person name="Douillard F.P."/>
            <person name="Paul Ross R."/>
            <person name="Yang R."/>
            <person name="Briner A.E."/>
            <person name="Felis G.E."/>
            <person name="de Vos W.M."/>
            <person name="Barrangou R."/>
            <person name="Klaenhammer T.R."/>
            <person name="Caufield P.W."/>
            <person name="Cui Y."/>
            <person name="Zhang H."/>
            <person name="O'Toole P.W."/>
        </authorList>
    </citation>
    <scope>NUCLEOTIDE SEQUENCE [LARGE SCALE GENOMIC DNA]</scope>
    <source>
        <strain evidence="5 6">DSM 20509</strain>
    </source>
</reference>
<dbReference type="InterPro" id="IPR005650">
    <property type="entry name" value="BlaI_family"/>
</dbReference>
<protein>
    <submittedName>
        <fullName evidence="5">Penicillinase repressor</fullName>
    </submittedName>
</protein>
<evidence type="ECO:0000256" key="4">
    <source>
        <dbReference type="ARBA" id="ARBA00023163"/>
    </source>
</evidence>
<sequence>MNERVEISNSEWEVMRILWTLQAATSRQIIDLLAEKLGWKEATTKTYISRLVTKKYVKTEKRGRAYLYLPAVEEEATITEQLLASFAKICQKHIGQTLANVVREIPLSQADIEEVSRILAAKQKTAPLELECDCLPKGHKAKHC</sequence>
<dbReference type="EMBL" id="AYYP01000017">
    <property type="protein sequence ID" value="KRM65300.1"/>
    <property type="molecule type" value="Genomic_DNA"/>
</dbReference>
<dbReference type="InterPro" id="IPR014071">
    <property type="entry name" value="Cu_transp_CopY/TcrY"/>
</dbReference>
<evidence type="ECO:0000256" key="3">
    <source>
        <dbReference type="ARBA" id="ARBA00023125"/>
    </source>
</evidence>
<dbReference type="Gene3D" id="1.10.10.10">
    <property type="entry name" value="Winged helix-like DNA-binding domain superfamily/Winged helix DNA-binding domain"/>
    <property type="match status" value="1"/>
</dbReference>
<dbReference type="AlphaFoldDB" id="A0A0R2AI09"/>
<keyword evidence="2" id="KW-0805">Transcription regulation</keyword>
<name>A0A0R2AI09_9LACO</name>